<organism evidence="1 2">
    <name type="scientific">Hungatella hathewayi</name>
    <dbReference type="NCBI Taxonomy" id="154046"/>
    <lineage>
        <taxon>Bacteria</taxon>
        <taxon>Bacillati</taxon>
        <taxon>Bacillota</taxon>
        <taxon>Clostridia</taxon>
        <taxon>Lachnospirales</taxon>
        <taxon>Lachnospiraceae</taxon>
        <taxon>Hungatella</taxon>
    </lineage>
</organism>
<proteinExistence type="predicted"/>
<name>A0A174ILE9_9FIRM</name>
<reference evidence="1 2" key="1">
    <citation type="submission" date="2015-09" db="EMBL/GenBank/DDBJ databases">
        <authorList>
            <consortium name="Pathogen Informatics"/>
        </authorList>
    </citation>
    <scope>NUCLEOTIDE SEQUENCE [LARGE SCALE GENOMIC DNA]</scope>
    <source>
        <strain evidence="1 2">2789STDY5608850</strain>
    </source>
</reference>
<protein>
    <recommendedName>
        <fullName evidence="3">Carbohydrate-binding protein</fullName>
    </recommendedName>
</protein>
<evidence type="ECO:0008006" key="3">
    <source>
        <dbReference type="Google" id="ProtNLM"/>
    </source>
</evidence>
<dbReference type="AlphaFoldDB" id="A0A174ILE9"/>
<accession>A0A174ILE9</accession>
<dbReference type="EMBL" id="CYZE01000013">
    <property type="protein sequence ID" value="CUO88163.1"/>
    <property type="molecule type" value="Genomic_DNA"/>
</dbReference>
<dbReference type="Proteomes" id="UP000095651">
    <property type="component" value="Unassembled WGS sequence"/>
</dbReference>
<evidence type="ECO:0000313" key="1">
    <source>
        <dbReference type="EMBL" id="CUO88163.1"/>
    </source>
</evidence>
<dbReference type="RefSeq" id="WP_055658201.1">
    <property type="nucleotide sequence ID" value="NZ_CABIXC010000013.1"/>
</dbReference>
<sequence>MAKVSITIKDENGAVKSSVCGEERAVLVYEGTYCEGDTITFMTDAVNQHYVVRVDDTMDEALVYITKPEVVYGIPFDEKKVSYNPKSFAGEKHYLTMRTAEAYESAAYRNLAKNVMDQHGDPGCYPHVYANVETRGEAVFAARNAIDGVVSNESHGEWPYESWGINRQDDAEMTLEFGRPVDFDRIVLVTRADFPHDNWWVKATFTFSDGTTEVVDMEKSVKPHEFRIEKKGITWLKLSNLIKADDPSPFPALTQIEVYGK</sequence>
<evidence type="ECO:0000313" key="2">
    <source>
        <dbReference type="Proteomes" id="UP000095651"/>
    </source>
</evidence>
<gene>
    <name evidence="1" type="ORF">ERS852407_04277</name>
</gene>
<dbReference type="Gene3D" id="2.60.120.260">
    <property type="entry name" value="Galactose-binding domain-like"/>
    <property type="match status" value="1"/>
</dbReference>